<dbReference type="EMBL" id="MBFT01000739">
    <property type="protein sequence ID" value="PVU87453.1"/>
    <property type="molecule type" value="Genomic_DNA"/>
</dbReference>
<dbReference type="STRING" id="61424.A0A2T9Y561"/>
<dbReference type="AlphaFoldDB" id="A0A2T9Y561"/>
<dbReference type="Proteomes" id="UP000245699">
    <property type="component" value="Unassembled WGS sequence"/>
</dbReference>
<organism evidence="2 3">
    <name type="scientific">Furculomyces boomerangus</name>
    <dbReference type="NCBI Taxonomy" id="61424"/>
    <lineage>
        <taxon>Eukaryota</taxon>
        <taxon>Fungi</taxon>
        <taxon>Fungi incertae sedis</taxon>
        <taxon>Zoopagomycota</taxon>
        <taxon>Kickxellomycotina</taxon>
        <taxon>Harpellomycetes</taxon>
        <taxon>Harpellales</taxon>
        <taxon>Harpellaceae</taxon>
        <taxon>Furculomyces</taxon>
    </lineage>
</organism>
<comment type="caution">
    <text evidence="2">The sequence shown here is derived from an EMBL/GenBank/DDBJ whole genome shotgun (WGS) entry which is preliminary data.</text>
</comment>
<keyword evidence="3" id="KW-1185">Reference proteome</keyword>
<dbReference type="Pfam" id="PF03184">
    <property type="entry name" value="DDE_1"/>
    <property type="match status" value="1"/>
</dbReference>
<reference evidence="2 3" key="1">
    <citation type="journal article" date="2018" name="MBio">
        <title>Comparative Genomics Reveals the Core Gene Toolbox for the Fungus-Insect Symbiosis.</title>
        <authorList>
            <person name="Wang Y."/>
            <person name="Stata M."/>
            <person name="Wang W."/>
            <person name="Stajich J.E."/>
            <person name="White M.M."/>
            <person name="Moncalvo J.M."/>
        </authorList>
    </citation>
    <scope>NUCLEOTIDE SEQUENCE [LARGE SCALE GENOMIC DNA]</scope>
    <source>
        <strain evidence="2 3">AUS-77-4</strain>
    </source>
</reference>
<accession>A0A2T9Y561</accession>
<proteinExistence type="predicted"/>
<dbReference type="InterPro" id="IPR004875">
    <property type="entry name" value="DDE_SF_endonuclease_dom"/>
</dbReference>
<evidence type="ECO:0000313" key="2">
    <source>
        <dbReference type="EMBL" id="PVU87453.1"/>
    </source>
</evidence>
<sequence length="221" mass="25603">MVFEGIKKHVCQRTNEKILQMLDNAPENSKIFKEDDIKVIFSPPNVTLWKQPMDIGIIAAFKKRVNIIHIKKVLDYFDSSKETKNFKAELKKIMRQGAAGVEFEYRKKSFMLHEYDSVENPECRNQIISDINETILTSVESLGNISNTLDKLKSSLNVFESALERLEFTEDTTIHVFDLNIKQHVQDIRKIINQNCSKQPTHIKHKHGLPISYLIAISLQF</sequence>
<dbReference type="GO" id="GO:0003676">
    <property type="term" value="F:nucleic acid binding"/>
    <property type="evidence" value="ECO:0007669"/>
    <property type="project" value="InterPro"/>
</dbReference>
<protein>
    <recommendedName>
        <fullName evidence="1">DDE-1 domain-containing protein</fullName>
    </recommendedName>
</protein>
<evidence type="ECO:0000313" key="3">
    <source>
        <dbReference type="Proteomes" id="UP000245699"/>
    </source>
</evidence>
<name>A0A2T9Y561_9FUNG</name>
<gene>
    <name evidence="2" type="ORF">BB559_006044</name>
</gene>
<dbReference type="OrthoDB" id="162969at2759"/>
<evidence type="ECO:0000259" key="1">
    <source>
        <dbReference type="Pfam" id="PF03184"/>
    </source>
</evidence>
<feature type="domain" description="DDE-1" evidence="1">
    <location>
        <begin position="12"/>
        <end position="82"/>
    </location>
</feature>